<accession>A0A6J7JL71</accession>
<dbReference type="AlphaFoldDB" id="A0A6J7JL71"/>
<dbReference type="EMBL" id="CAFBNC010000082">
    <property type="protein sequence ID" value="CAB4944300.1"/>
    <property type="molecule type" value="Genomic_DNA"/>
</dbReference>
<protein>
    <submittedName>
        <fullName evidence="2">Unannotated protein</fullName>
    </submittedName>
</protein>
<sequence>MGASPSTECSSVLCSSNLRSPWTAPSTPAMTTAIAPMTTRTVVTERAEPGRRASTVAMMKNAAAATPNTMTELVFDTARRTRESPMATTAIETTAMTGVRSGSMRRW</sequence>
<organism evidence="2">
    <name type="scientific">freshwater metagenome</name>
    <dbReference type="NCBI Taxonomy" id="449393"/>
    <lineage>
        <taxon>unclassified sequences</taxon>
        <taxon>metagenomes</taxon>
        <taxon>ecological metagenomes</taxon>
    </lineage>
</organism>
<feature type="compositionally biased region" description="Polar residues" evidence="1">
    <location>
        <begin position="1"/>
        <end position="20"/>
    </location>
</feature>
<evidence type="ECO:0000256" key="1">
    <source>
        <dbReference type="SAM" id="MobiDB-lite"/>
    </source>
</evidence>
<name>A0A6J7JL71_9ZZZZ</name>
<evidence type="ECO:0000313" key="2">
    <source>
        <dbReference type="EMBL" id="CAB4944300.1"/>
    </source>
</evidence>
<proteinExistence type="predicted"/>
<reference evidence="2" key="1">
    <citation type="submission" date="2020-05" db="EMBL/GenBank/DDBJ databases">
        <authorList>
            <person name="Chiriac C."/>
            <person name="Salcher M."/>
            <person name="Ghai R."/>
            <person name="Kavagutti S V."/>
        </authorList>
    </citation>
    <scope>NUCLEOTIDE SEQUENCE</scope>
</reference>
<gene>
    <name evidence="2" type="ORF">UFOPK3733_01481</name>
</gene>
<feature type="region of interest" description="Disordered" evidence="1">
    <location>
        <begin position="1"/>
        <end position="29"/>
    </location>
</feature>